<keyword evidence="2" id="KW-0813">Transport</keyword>
<dbReference type="Gene3D" id="1.10.287.630">
    <property type="entry name" value="Helix hairpin bin"/>
    <property type="match status" value="1"/>
</dbReference>
<feature type="compositionally biased region" description="Pro residues" evidence="11">
    <location>
        <begin position="469"/>
        <end position="479"/>
    </location>
</feature>
<dbReference type="InterPro" id="IPR046357">
    <property type="entry name" value="PPIase_dom_sf"/>
</dbReference>
<dbReference type="InterPro" id="IPR014710">
    <property type="entry name" value="RmlC-like_jellyroll"/>
</dbReference>
<dbReference type="SUPFAM" id="SSF51206">
    <property type="entry name" value="cAMP-binding domain-like"/>
    <property type="match status" value="1"/>
</dbReference>
<keyword evidence="5" id="KW-0406">Ion transport</keyword>
<protein>
    <recommendedName>
        <fullName evidence="9">peptidylprolyl isomerase</fullName>
        <ecNumber evidence="9">5.2.1.8</ecNumber>
    </recommendedName>
</protein>
<feature type="domain" description="Cyclic nucleotide-binding" evidence="13">
    <location>
        <begin position="1170"/>
        <end position="1276"/>
    </location>
</feature>
<dbReference type="InterPro" id="IPR018490">
    <property type="entry name" value="cNMP-bd_dom_sf"/>
</dbReference>
<evidence type="ECO:0000313" key="15">
    <source>
        <dbReference type="EnsemblMetazoa" id="AFAF001467-PA"/>
    </source>
</evidence>
<dbReference type="FunFam" id="2.60.120.10:FF:000078">
    <property type="entry name" value="Cyclic nucleotide-gated channel"/>
    <property type="match status" value="1"/>
</dbReference>
<keyword evidence="8" id="KW-0407">Ion channel</keyword>
<dbReference type="GO" id="GO:0005223">
    <property type="term" value="F:intracellularly cGMP-activated cation channel activity"/>
    <property type="evidence" value="ECO:0007669"/>
    <property type="project" value="TreeGrafter"/>
</dbReference>
<proteinExistence type="predicted"/>
<dbReference type="SUPFAM" id="SSF48452">
    <property type="entry name" value="TPR-like"/>
    <property type="match status" value="1"/>
</dbReference>
<evidence type="ECO:0000313" key="16">
    <source>
        <dbReference type="Proteomes" id="UP000075886"/>
    </source>
</evidence>
<feature type="domain" description="PPIase FKBP-type" evidence="14">
    <location>
        <begin position="95"/>
        <end position="184"/>
    </location>
</feature>
<dbReference type="FunFam" id="1.10.287.630:FF:000001">
    <property type="entry name" value="Cyclic nucleotide-gated channel alpha 3"/>
    <property type="match status" value="1"/>
</dbReference>
<keyword evidence="16" id="KW-1185">Reference proteome</keyword>
<feature type="transmembrane region" description="Helical" evidence="12">
    <location>
        <begin position="1002"/>
        <end position="1020"/>
    </location>
</feature>
<evidence type="ECO:0000256" key="3">
    <source>
        <dbReference type="ARBA" id="ARBA00022692"/>
    </source>
</evidence>
<dbReference type="GO" id="GO:0003755">
    <property type="term" value="F:peptidyl-prolyl cis-trans isomerase activity"/>
    <property type="evidence" value="ECO:0007669"/>
    <property type="project" value="UniProtKB-KW"/>
</dbReference>
<dbReference type="InterPro" id="IPR001179">
    <property type="entry name" value="PPIase_FKBP_dom"/>
</dbReference>
<dbReference type="PROSITE" id="PS50059">
    <property type="entry name" value="FKBP_PPIASE"/>
    <property type="match status" value="1"/>
</dbReference>
<dbReference type="Pfam" id="PF00254">
    <property type="entry name" value="FKBP_C"/>
    <property type="match status" value="1"/>
</dbReference>
<keyword evidence="3 12" id="KW-0812">Transmembrane</keyword>
<dbReference type="PANTHER" id="PTHR45638">
    <property type="entry name" value="CYCLIC NUCLEOTIDE-GATED CATION CHANNEL SUBUNIT A"/>
    <property type="match status" value="1"/>
</dbReference>
<comment type="catalytic activity">
    <reaction evidence="9">
        <text>[protein]-peptidylproline (omega=180) = [protein]-peptidylproline (omega=0)</text>
        <dbReference type="Rhea" id="RHEA:16237"/>
        <dbReference type="Rhea" id="RHEA-COMP:10747"/>
        <dbReference type="Rhea" id="RHEA-COMP:10748"/>
        <dbReference type="ChEBI" id="CHEBI:83833"/>
        <dbReference type="ChEBI" id="CHEBI:83834"/>
        <dbReference type="EC" id="5.2.1.8"/>
    </reaction>
</comment>
<feature type="region of interest" description="Disordered" evidence="11">
    <location>
        <begin position="460"/>
        <end position="479"/>
    </location>
</feature>
<keyword evidence="9" id="KW-0697">Rotamase</keyword>
<keyword evidence="4 12" id="KW-1133">Transmembrane helix</keyword>
<evidence type="ECO:0000256" key="5">
    <source>
        <dbReference type="ARBA" id="ARBA00023065"/>
    </source>
</evidence>
<dbReference type="GO" id="GO:0017071">
    <property type="term" value="C:intracellular cyclic nucleotide activated cation channel complex"/>
    <property type="evidence" value="ECO:0007669"/>
    <property type="project" value="TreeGrafter"/>
</dbReference>
<keyword evidence="9" id="KW-0413">Isomerase</keyword>
<dbReference type="PROSITE" id="PS50042">
    <property type="entry name" value="CNMP_BINDING_3"/>
    <property type="match status" value="1"/>
</dbReference>
<evidence type="ECO:0000256" key="7">
    <source>
        <dbReference type="ARBA" id="ARBA00023286"/>
    </source>
</evidence>
<dbReference type="Gene3D" id="2.60.120.10">
    <property type="entry name" value="Jelly Rolls"/>
    <property type="match status" value="1"/>
</dbReference>
<dbReference type="InterPro" id="IPR011990">
    <property type="entry name" value="TPR-like_helical_dom_sf"/>
</dbReference>
<reference evidence="15" key="2">
    <citation type="submission" date="2020-05" db="UniProtKB">
        <authorList>
            <consortium name="EnsemblMetazoa"/>
        </authorList>
    </citation>
    <scope>IDENTIFICATION</scope>
    <source>
        <strain evidence="15">FAR1</strain>
    </source>
</reference>
<dbReference type="EC" id="5.2.1.8" evidence="9"/>
<evidence type="ECO:0000256" key="8">
    <source>
        <dbReference type="ARBA" id="ARBA00023303"/>
    </source>
</evidence>
<accession>A0A182Q1X1</accession>
<dbReference type="GO" id="GO:0005222">
    <property type="term" value="F:intracellularly cAMP-activated cation channel activity"/>
    <property type="evidence" value="ECO:0007669"/>
    <property type="project" value="TreeGrafter"/>
</dbReference>
<dbReference type="EMBL" id="AXCN02002114">
    <property type="status" value="NOT_ANNOTATED_CDS"/>
    <property type="molecule type" value="Genomic_DNA"/>
</dbReference>
<feature type="transmembrane region" description="Helical" evidence="12">
    <location>
        <begin position="862"/>
        <end position="881"/>
    </location>
</feature>
<keyword evidence="10" id="KW-0802">TPR repeat</keyword>
<dbReference type="STRING" id="69004.A0A182Q1X1"/>
<dbReference type="Pfam" id="PF00520">
    <property type="entry name" value="Ion_trans"/>
    <property type="match status" value="1"/>
</dbReference>
<feature type="repeat" description="TPR" evidence="10">
    <location>
        <begin position="295"/>
        <end position="328"/>
    </location>
</feature>
<dbReference type="InterPro" id="IPR019734">
    <property type="entry name" value="TPR_rpt"/>
</dbReference>
<dbReference type="GO" id="GO:0030553">
    <property type="term" value="F:cGMP binding"/>
    <property type="evidence" value="ECO:0007669"/>
    <property type="project" value="TreeGrafter"/>
</dbReference>
<keyword evidence="7" id="KW-1071">Ligand-gated ion channel</keyword>
<evidence type="ECO:0000256" key="1">
    <source>
        <dbReference type="ARBA" id="ARBA00004141"/>
    </source>
</evidence>
<dbReference type="PANTHER" id="PTHR45638:SF1">
    <property type="entry name" value="CYCLIC NUCLEOTIDE-GATED ION CHANNEL SUBUNIT B, ISOFORM A"/>
    <property type="match status" value="1"/>
</dbReference>
<organism evidence="15 16">
    <name type="scientific">Anopheles farauti</name>
    <dbReference type="NCBI Taxonomy" id="69004"/>
    <lineage>
        <taxon>Eukaryota</taxon>
        <taxon>Metazoa</taxon>
        <taxon>Ecdysozoa</taxon>
        <taxon>Arthropoda</taxon>
        <taxon>Hexapoda</taxon>
        <taxon>Insecta</taxon>
        <taxon>Pterygota</taxon>
        <taxon>Neoptera</taxon>
        <taxon>Endopterygota</taxon>
        <taxon>Diptera</taxon>
        <taxon>Nematocera</taxon>
        <taxon>Culicoidea</taxon>
        <taxon>Culicidae</taxon>
        <taxon>Anophelinae</taxon>
        <taxon>Anopheles</taxon>
    </lineage>
</organism>
<dbReference type="GO" id="GO:0005886">
    <property type="term" value="C:plasma membrane"/>
    <property type="evidence" value="ECO:0007669"/>
    <property type="project" value="TreeGrafter"/>
</dbReference>
<feature type="transmembrane region" description="Helical" evidence="12">
    <location>
        <begin position="1066"/>
        <end position="1087"/>
    </location>
</feature>
<dbReference type="VEuPathDB" id="VectorBase:AFAF001467"/>
<evidence type="ECO:0000256" key="11">
    <source>
        <dbReference type="SAM" id="MobiDB-lite"/>
    </source>
</evidence>
<dbReference type="GO" id="GO:0044877">
    <property type="term" value="F:protein-containing complex binding"/>
    <property type="evidence" value="ECO:0007669"/>
    <property type="project" value="TreeGrafter"/>
</dbReference>
<dbReference type="SMART" id="SM00028">
    <property type="entry name" value="TPR"/>
    <property type="match status" value="1"/>
</dbReference>
<dbReference type="EnsemblMetazoa" id="AFAF001467-RA">
    <property type="protein sequence ID" value="AFAF001467-PA"/>
    <property type="gene ID" value="AFAF001467"/>
</dbReference>
<evidence type="ECO:0000259" key="13">
    <source>
        <dbReference type="PROSITE" id="PS50042"/>
    </source>
</evidence>
<evidence type="ECO:0000256" key="2">
    <source>
        <dbReference type="ARBA" id="ARBA00022448"/>
    </source>
</evidence>
<sequence length="1457" mass="165807">MDSGNALKTPINISDLLTNGTEFQIDTDFKDDNQGDDYFIDDDYGSADEDEEKYKQLLSPWDRTFEELRAAMEPISEHVHKRITKSGVGELLSDKMRVMIDYNAFFEGETKPFDSTTLRDKPFRFVLGEYNVLFGLEEAVRTMRVSEEAQFVISYQALYGEVGCPPRIKPKADGLFVIRLISASPAYDGEALTKLDETERRTYAMVKDKVAQIRQYAKDCFKRNLVPNAIVKYLEAVDTLQMCHLKDEEEEREQQQTLITLYTSLAVCYNRRDQPKDACRMVNELNRLCDINRNAKILYQEGKALLKLGEYDRSRKSLLRAQQLEPRDENIQQTLKELNEYSAKHQKEERMIWSRAFGIAAQKKEEVSKEETAFVDNVKDSMKQFLDDEMCSTLPLPDGLSEKEVTILQNLAEEFQLKLNVHVSNNKKHYKFQNLSWSLTMSTSAPLSVELSNRSRSETVLSLDGGWPPRSPPPPPLSPFPVWSRGNGYGRFGSRPIIPGQPAWTSGSSGALARTGSRDEVKLHKSLEEISKDIRELEDFISVTEDILRREREQDEQLSLRERQRKAAERTMQLIRSKCSPTKKCYNRVITKTPDGQRKVLRSPTYKVNITQKRRIKSFSPKGGYKSKLYFRNGKIGCQEAENAVSNLRSTHELVKRIINDESNMLVKLEHQHYTTGEQDGLDSRSSSVDTPVESLQMCVTESAGTSLCEDEAPAPAVPVASSVNANEIECGDNSQCIDNANGMSMDPMEDRRNSACPSEMMSANGNDFVTVRLRHLASRFSERTRKMRSKLEIPPTPSSSASAPSTAPSMQKHNVNQRTIQNSALTLQSATETPGCSHYLFCPIFCCGGRSDHVLDPQGKFYIAWLFIVSLSFLYNAWVIPLRSSFPYQTPENTKYWIAMDICADVIYLLDILFVKHRLMYLYEGFWVKDKNLTRKNYIRKLQFKMDLLALVPLDLLYLRFGTEHVVFRAPRLLKIQSFWEFFKLIDRVISSPHIIRVVKTLTYMLYMIHLTACAYYAYSAYQGLGSNRWVFNNKGHAYVRCFAFATKTATSIGKNPKPEKEGELMFMTAAWLMGVFVFALLIGQIRDIIATATRSKSEYKQLVDETLEYMRRLNLPTDLQRRVKMWFTFTWEQQKCLDETHIMDALPANLKTDIAISVHIQTLSKVQLFADCEEALLRELVLKLRSVTFLPGDFVCRKGEVGKEMYIVKTGQVQVMGGPRNDVVLATLYEGSVFGEISLLAINGAEGNRRTADVRSKGFSNLFVLSKSDLNEAIVYYPNAQAILKKRAKSLMRKNAAREKAESQQSIDTKGSEVDVVIRNPLDPTSPKLLKTVIQALPQESAAVQLLMQGFKSIDPVEDAGQQNEQAVAAVTAGDDVMEPDRDDTASIRSVEIKHTTEVQIENEKNVELPCDLVYSIKKELMENNSYINLTDAEKYKLLHELSKDEYEGQEKSPV</sequence>
<dbReference type="Gene3D" id="1.10.287.70">
    <property type="match status" value="1"/>
</dbReference>
<dbReference type="InterPro" id="IPR050866">
    <property type="entry name" value="CNG_cation_channel"/>
</dbReference>
<dbReference type="Proteomes" id="UP000075886">
    <property type="component" value="Unassembled WGS sequence"/>
</dbReference>
<dbReference type="PROSITE" id="PS00889">
    <property type="entry name" value="CNMP_BINDING_2"/>
    <property type="match status" value="1"/>
</dbReference>
<evidence type="ECO:0000259" key="14">
    <source>
        <dbReference type="PROSITE" id="PS50059"/>
    </source>
</evidence>
<keyword evidence="6 12" id="KW-0472">Membrane</keyword>
<evidence type="ECO:0000256" key="12">
    <source>
        <dbReference type="SAM" id="Phobius"/>
    </source>
</evidence>
<dbReference type="Pfam" id="PF00027">
    <property type="entry name" value="cNMP_binding"/>
    <property type="match status" value="1"/>
</dbReference>
<evidence type="ECO:0000256" key="4">
    <source>
        <dbReference type="ARBA" id="ARBA00022989"/>
    </source>
</evidence>
<evidence type="ECO:0000256" key="10">
    <source>
        <dbReference type="PROSITE-ProRule" id="PRU00339"/>
    </source>
</evidence>
<dbReference type="SUPFAM" id="SSF81324">
    <property type="entry name" value="Voltage-gated potassium channels"/>
    <property type="match status" value="1"/>
</dbReference>
<dbReference type="InterPro" id="IPR000595">
    <property type="entry name" value="cNMP-bd_dom"/>
</dbReference>
<reference evidence="16" key="1">
    <citation type="submission" date="2014-01" db="EMBL/GenBank/DDBJ databases">
        <title>The Genome Sequence of Anopheles farauti FAR1 (V2).</title>
        <authorList>
            <consortium name="The Broad Institute Genomics Platform"/>
            <person name="Neafsey D.E."/>
            <person name="Besansky N."/>
            <person name="Howell P."/>
            <person name="Walton C."/>
            <person name="Young S.K."/>
            <person name="Zeng Q."/>
            <person name="Gargeya S."/>
            <person name="Fitzgerald M."/>
            <person name="Haas B."/>
            <person name="Abouelleil A."/>
            <person name="Allen A.W."/>
            <person name="Alvarado L."/>
            <person name="Arachchi H.M."/>
            <person name="Berlin A.M."/>
            <person name="Chapman S.B."/>
            <person name="Gainer-Dewar J."/>
            <person name="Goldberg J."/>
            <person name="Griggs A."/>
            <person name="Gujja S."/>
            <person name="Hansen M."/>
            <person name="Howarth C."/>
            <person name="Imamovic A."/>
            <person name="Ireland A."/>
            <person name="Larimer J."/>
            <person name="McCowan C."/>
            <person name="Murphy C."/>
            <person name="Pearson M."/>
            <person name="Poon T.W."/>
            <person name="Priest M."/>
            <person name="Roberts A."/>
            <person name="Saif S."/>
            <person name="Shea T."/>
            <person name="Sisk P."/>
            <person name="Sykes S."/>
            <person name="Wortman J."/>
            <person name="Nusbaum C."/>
            <person name="Birren B."/>
        </authorList>
    </citation>
    <scope>NUCLEOTIDE SEQUENCE [LARGE SCALE GENOMIC DNA]</scope>
    <source>
        <strain evidence="16">FAR1</strain>
    </source>
</reference>
<dbReference type="PROSITE" id="PS50005">
    <property type="entry name" value="TPR"/>
    <property type="match status" value="1"/>
</dbReference>
<feature type="compositionally biased region" description="Low complexity" evidence="11">
    <location>
        <begin position="799"/>
        <end position="810"/>
    </location>
</feature>
<comment type="subcellular location">
    <subcellularLocation>
        <location evidence="1">Membrane</location>
        <topology evidence="1">Multi-pass membrane protein</topology>
    </subcellularLocation>
</comment>
<dbReference type="Gene3D" id="1.25.40.10">
    <property type="entry name" value="Tetratricopeptide repeat domain"/>
    <property type="match status" value="1"/>
</dbReference>
<dbReference type="InterPro" id="IPR018488">
    <property type="entry name" value="cNMP-bd_CS"/>
</dbReference>
<dbReference type="Gene3D" id="3.10.50.40">
    <property type="match status" value="1"/>
</dbReference>
<dbReference type="SUPFAM" id="SSF54534">
    <property type="entry name" value="FKBP-like"/>
    <property type="match status" value="1"/>
</dbReference>
<evidence type="ECO:0000256" key="6">
    <source>
        <dbReference type="ARBA" id="ARBA00023136"/>
    </source>
</evidence>
<feature type="region of interest" description="Disordered" evidence="11">
    <location>
        <begin position="785"/>
        <end position="814"/>
    </location>
</feature>
<dbReference type="SMART" id="SM00100">
    <property type="entry name" value="cNMP"/>
    <property type="match status" value="1"/>
</dbReference>
<dbReference type="PROSITE" id="PS00888">
    <property type="entry name" value="CNMP_BINDING_1"/>
    <property type="match status" value="1"/>
</dbReference>
<dbReference type="CDD" id="cd00038">
    <property type="entry name" value="CAP_ED"/>
    <property type="match status" value="1"/>
</dbReference>
<dbReference type="InterPro" id="IPR005821">
    <property type="entry name" value="Ion_trans_dom"/>
</dbReference>
<evidence type="ECO:0000256" key="9">
    <source>
        <dbReference type="PROSITE-ProRule" id="PRU00277"/>
    </source>
</evidence>
<dbReference type="FunFam" id="1.10.287.70:FF:000149">
    <property type="entry name" value="Cyclic nucleotide-gated cation channel beta-1"/>
    <property type="match status" value="1"/>
</dbReference>
<name>A0A182Q1X1_9DIPT</name>